<dbReference type="AlphaFoldDB" id="A0A4R3RRC8"/>
<organism evidence="1 2">
    <name type="scientific">Rhizobium azibense</name>
    <dbReference type="NCBI Taxonomy" id="1136135"/>
    <lineage>
        <taxon>Bacteria</taxon>
        <taxon>Pseudomonadati</taxon>
        <taxon>Pseudomonadota</taxon>
        <taxon>Alphaproteobacteria</taxon>
        <taxon>Hyphomicrobiales</taxon>
        <taxon>Rhizobiaceae</taxon>
        <taxon>Rhizobium/Agrobacterium group</taxon>
        <taxon>Rhizobium</taxon>
    </lineage>
</organism>
<reference evidence="1 2" key="1">
    <citation type="submission" date="2019-03" db="EMBL/GenBank/DDBJ databases">
        <title>Genomic Encyclopedia of Type Strains, Phase IV (KMG-V): Genome sequencing to study the core and pangenomes of soil and plant-associated prokaryotes.</title>
        <authorList>
            <person name="Whitman W."/>
        </authorList>
    </citation>
    <scope>NUCLEOTIDE SEQUENCE [LARGE SCALE GENOMIC DNA]</scope>
    <source>
        <strain evidence="1 2">IE4868</strain>
    </source>
</reference>
<dbReference type="RefSeq" id="WP_132552914.1">
    <property type="nucleotide sequence ID" value="NZ_SMBK01000013.1"/>
</dbReference>
<dbReference type="Proteomes" id="UP000295507">
    <property type="component" value="Unassembled WGS sequence"/>
</dbReference>
<protein>
    <submittedName>
        <fullName evidence="1">Uncharacterized protein</fullName>
    </submittedName>
</protein>
<accession>A0A4R3RRC8</accession>
<dbReference type="EMBL" id="SMBK01000013">
    <property type="protein sequence ID" value="TCU34156.1"/>
    <property type="molecule type" value="Genomic_DNA"/>
</dbReference>
<comment type="caution">
    <text evidence="1">The sequence shown here is derived from an EMBL/GenBank/DDBJ whole genome shotgun (WGS) entry which is preliminary data.</text>
</comment>
<sequence>MKVVKKTGLVPVHTKIDKTVFGVAPAVAVKGVKQGTLFLVDIPEGVETVEFDVPAAPKAEQPADVDGVVQIPADWETLHYAKIIVLAKNLLGADLPEIEEKKPAEVARDIIREELSRRAAGNSENEAE</sequence>
<evidence type="ECO:0000313" key="2">
    <source>
        <dbReference type="Proteomes" id="UP000295507"/>
    </source>
</evidence>
<gene>
    <name evidence="1" type="ORF">EV129_113141</name>
</gene>
<evidence type="ECO:0000313" key="1">
    <source>
        <dbReference type="EMBL" id="TCU34156.1"/>
    </source>
</evidence>
<name>A0A4R3RRC8_9HYPH</name>
<proteinExistence type="predicted"/>